<dbReference type="Gene3D" id="2.40.170.20">
    <property type="entry name" value="TonB-dependent receptor, beta-barrel domain"/>
    <property type="match status" value="1"/>
</dbReference>
<dbReference type="PANTHER" id="PTHR47234">
    <property type="match status" value="1"/>
</dbReference>
<reference evidence="9 10" key="1">
    <citation type="journal article" date="2014" name="Genome Biol. Evol.">
        <title>Acetic acid bacteria genomes reveal functional traits for adaptation to life in insect guts.</title>
        <authorList>
            <person name="Chouaia B."/>
            <person name="Gaiarsa S."/>
            <person name="Crotti E."/>
            <person name="Comandatore F."/>
            <person name="Degli Esposti M."/>
            <person name="Ricci I."/>
            <person name="Alma A."/>
            <person name="Favia G."/>
            <person name="Bandi C."/>
            <person name="Daffonchio D."/>
        </authorList>
    </citation>
    <scope>NUCLEOTIDE SEQUENCE [LARGE SCALE GENOMIC DNA]</scope>
    <source>
        <strain evidence="9 10">SF2.1</strain>
    </source>
</reference>
<proteinExistence type="inferred from homology"/>
<dbReference type="EMBL" id="CBLX010000018">
    <property type="protein sequence ID" value="CDG40510.1"/>
    <property type="molecule type" value="Genomic_DNA"/>
</dbReference>
<gene>
    <name evidence="9" type="ORF">ASAP_2465</name>
</gene>
<evidence type="ECO:0000256" key="2">
    <source>
        <dbReference type="ARBA" id="ARBA00023136"/>
    </source>
</evidence>
<feature type="domain" description="TonB-dependent receptor-like beta-barrel" evidence="7">
    <location>
        <begin position="520"/>
        <end position="1084"/>
    </location>
</feature>
<keyword evidence="3" id="KW-0998">Cell outer membrane</keyword>
<dbReference type="InterPro" id="IPR036942">
    <property type="entry name" value="Beta-barrel_TonB_sf"/>
</dbReference>
<feature type="domain" description="TonB-dependent receptor plug" evidence="8">
    <location>
        <begin position="144"/>
        <end position="259"/>
    </location>
</feature>
<dbReference type="InterPro" id="IPR012910">
    <property type="entry name" value="Plug_dom"/>
</dbReference>
<keyword evidence="2 4" id="KW-0472">Membrane</keyword>
<dbReference type="Pfam" id="PF07715">
    <property type="entry name" value="Plug"/>
    <property type="match status" value="1"/>
</dbReference>
<feature type="region of interest" description="Disordered" evidence="5">
    <location>
        <begin position="44"/>
        <end position="74"/>
    </location>
</feature>
<evidence type="ECO:0000313" key="9">
    <source>
        <dbReference type="EMBL" id="CDG40510.1"/>
    </source>
</evidence>
<evidence type="ECO:0000256" key="5">
    <source>
        <dbReference type="SAM" id="MobiDB-lite"/>
    </source>
</evidence>
<evidence type="ECO:0000256" key="4">
    <source>
        <dbReference type="RuleBase" id="RU003357"/>
    </source>
</evidence>
<evidence type="ECO:0000256" key="6">
    <source>
        <dbReference type="SAM" id="SignalP"/>
    </source>
</evidence>
<dbReference type="PANTHER" id="PTHR47234:SF2">
    <property type="entry name" value="TONB-DEPENDENT RECEPTOR"/>
    <property type="match status" value="1"/>
</dbReference>
<dbReference type="Proteomes" id="UP000027583">
    <property type="component" value="Unassembled WGS sequence"/>
</dbReference>
<evidence type="ECO:0000259" key="8">
    <source>
        <dbReference type="Pfam" id="PF07715"/>
    </source>
</evidence>
<comment type="caution">
    <text evidence="9">The sequence shown here is derived from an EMBL/GenBank/DDBJ whole genome shotgun (WGS) entry which is preliminary data.</text>
</comment>
<protein>
    <submittedName>
        <fullName evidence="9">TonB-dependent receptor</fullName>
    </submittedName>
</protein>
<dbReference type="eggNOG" id="COG4771">
    <property type="taxonomic scope" value="Bacteria"/>
</dbReference>
<evidence type="ECO:0000256" key="1">
    <source>
        <dbReference type="ARBA" id="ARBA00004442"/>
    </source>
</evidence>
<feature type="compositionally biased region" description="Low complexity" evidence="5">
    <location>
        <begin position="64"/>
        <end position="74"/>
    </location>
</feature>
<feature type="signal peptide" evidence="6">
    <location>
        <begin position="1"/>
        <end position="29"/>
    </location>
</feature>
<dbReference type="Gene3D" id="2.170.130.10">
    <property type="entry name" value="TonB-dependent receptor, plug domain"/>
    <property type="match status" value="1"/>
</dbReference>
<accession>A0A060QHS6</accession>
<reference evidence="9 10" key="2">
    <citation type="journal article" date="2014" name="PLoS ONE">
        <title>Evolution of mitochondria reconstructed from the energy metabolism of living bacteria.</title>
        <authorList>
            <person name="Degli Esposti M."/>
            <person name="Chouaia B."/>
            <person name="Comandatore F."/>
            <person name="Crotti E."/>
            <person name="Sassera D."/>
            <person name="Lievens P.M."/>
            <person name="Daffonchio D."/>
            <person name="Bandi C."/>
        </authorList>
    </citation>
    <scope>NUCLEOTIDE SEQUENCE [LARGE SCALE GENOMIC DNA]</scope>
    <source>
        <strain evidence="9 10">SF2.1</strain>
    </source>
</reference>
<organism evidence="9 10">
    <name type="scientific">Asaia bogorensis</name>
    <dbReference type="NCBI Taxonomy" id="91915"/>
    <lineage>
        <taxon>Bacteria</taxon>
        <taxon>Pseudomonadati</taxon>
        <taxon>Pseudomonadota</taxon>
        <taxon>Alphaproteobacteria</taxon>
        <taxon>Acetobacterales</taxon>
        <taxon>Acetobacteraceae</taxon>
        <taxon>Asaia</taxon>
    </lineage>
</organism>
<dbReference type="RefSeq" id="WP_051395830.1">
    <property type="nucleotide sequence ID" value="NZ_CBLX010000018.1"/>
</dbReference>
<dbReference type="InterPro" id="IPR037066">
    <property type="entry name" value="Plug_dom_sf"/>
</dbReference>
<feature type="compositionally biased region" description="Basic residues" evidence="5">
    <location>
        <begin position="46"/>
        <end position="63"/>
    </location>
</feature>
<keyword evidence="9" id="KW-0675">Receptor</keyword>
<keyword evidence="4" id="KW-0798">TonB box</keyword>
<evidence type="ECO:0000259" key="7">
    <source>
        <dbReference type="Pfam" id="PF00593"/>
    </source>
</evidence>
<evidence type="ECO:0000313" key="10">
    <source>
        <dbReference type="Proteomes" id="UP000027583"/>
    </source>
</evidence>
<evidence type="ECO:0000256" key="3">
    <source>
        <dbReference type="ARBA" id="ARBA00023237"/>
    </source>
</evidence>
<dbReference type="Pfam" id="PF00593">
    <property type="entry name" value="TonB_dep_Rec_b-barrel"/>
    <property type="match status" value="1"/>
</dbReference>
<comment type="subcellular location">
    <subcellularLocation>
        <location evidence="1 4">Cell outer membrane</location>
    </subcellularLocation>
</comment>
<dbReference type="SUPFAM" id="SSF56935">
    <property type="entry name" value="Porins"/>
    <property type="match status" value="1"/>
</dbReference>
<comment type="similarity">
    <text evidence="4">Belongs to the TonB-dependent receptor family.</text>
</comment>
<name>A0A060QHS6_9PROT</name>
<feature type="chain" id="PRO_5001585937" evidence="6">
    <location>
        <begin position="30"/>
        <end position="1117"/>
    </location>
</feature>
<dbReference type="GO" id="GO:0009279">
    <property type="term" value="C:cell outer membrane"/>
    <property type="evidence" value="ECO:0007669"/>
    <property type="project" value="UniProtKB-SubCell"/>
</dbReference>
<keyword evidence="6" id="KW-0732">Signal</keyword>
<dbReference type="AlphaFoldDB" id="A0A060QHS6"/>
<sequence>MVRRVTLPYRHRGLRQSTLMVALFCTVFAAPAEGLAQTIAQGAGTAHKKTTARRSSHATKKPAHATAKATSSKVGVAAGSAGGSAALTGAGTASQNGASSAAAQPALPFSSGVETADSSPQKETIIVTGTRLSQSRLTNVMAGSTLGGEQIRRRGYYDLGTALLRENPAISQGGNSTIGNQGSFGAGQSFIGLLNLGAQRTLTLIDGMRMGGGATASIYGSGSGSQVDVSTIPTSLIKGIDTRLGGAGAAYGADAVAGVMNYTLDDHFTGVDFNAQGNWSQKLDAPGEKLTFKAGRNFDHDKGGMVFDVEYRNQGGMVANDRPDVFGRDAVLYHRVPLGQSSPYTYVLGAGSRFIQNSVTGIPMITGDYGNLPVYAGSAGAALAGQANNAVANGANMPLMFSQNGQSLIPLQANAYLKGDTTHGIGGNGIALQDYNQLIAPNDKLNLTLLGHYDITRHIHATWQGWYARGSAESQVGQGTWSTTQFDNPLTLNTAGPMSSSYYTNDVVNGAYALSTSNPYLTSAEQQTIRNALAANGQPTDTFYLNRLNQDLDAGLYRTKVQMYRFQGGLAGDFNAVGRKFDWKVRGEYTRYMNNTWTPSIVIPNLVNALNAVRDSSGNIVCASGYQNAPIATRSSTCEPLNPFGYNQMTPGARDYVISDAHSRNNNTQRDIQAELSSTVFRLPAGDIRWDLGYEHRREGYHFDPGAFFRGWPQGDGTYQQYGNSTAIPPTGGAYHTHEAFGELDVPFVSPTMNVPGIYNLSATANGRFINNSMTGNYWTYMFGGAWWPTEDFGLSGNYAQSVRNPSVTELFSPRSTDYESGVDPCSDAGVGSGPNPAIRAANCAKAGITQPFTSNFNFYTIPGSAGGNSNLKNETSKSYTGSLEFRPHFVRGLDMKASFVDVKVKNAITSLGAQDLMNACYDSSSYPSNAFCNTFTRDSSGQLSTFSAGYYNIASYETQALQATFDYYAPLSRFGLGDGAGEIDLSGNYVHYLKSQNTYLGSTYFLSGTTDAPNDNFTLNLNYMRGPFSAQWQTLWYGPTQYAVQVPATRYQDNKRPSFAYFNLSLAYEITRNLAANFVINNITDALPKDPGIYDTNRYYEAFIGRSFQLNIGVHF</sequence>
<dbReference type="InterPro" id="IPR000531">
    <property type="entry name" value="Beta-barrel_TonB"/>
</dbReference>
<dbReference type="eggNOG" id="COG1629">
    <property type="taxonomic scope" value="Bacteria"/>
</dbReference>